<dbReference type="AlphaFoldDB" id="A0A2T0LSB8"/>
<organism evidence="9 10">
    <name type="scientific">Prauserella shujinwangii</name>
    <dbReference type="NCBI Taxonomy" id="1453103"/>
    <lineage>
        <taxon>Bacteria</taxon>
        <taxon>Bacillati</taxon>
        <taxon>Actinomycetota</taxon>
        <taxon>Actinomycetes</taxon>
        <taxon>Pseudonocardiales</taxon>
        <taxon>Pseudonocardiaceae</taxon>
        <taxon>Prauserella</taxon>
    </lineage>
</organism>
<reference evidence="9 10" key="1">
    <citation type="submission" date="2018-03" db="EMBL/GenBank/DDBJ databases">
        <title>Genomic Encyclopedia of Type Strains, Phase III (KMG-III): the genomes of soil and plant-associated and newly described type strains.</title>
        <authorList>
            <person name="Whitman W."/>
        </authorList>
    </citation>
    <scope>NUCLEOTIDE SEQUENCE [LARGE SCALE GENOMIC DNA]</scope>
    <source>
        <strain evidence="9 10">CGMCC 4.7125</strain>
    </source>
</reference>
<dbReference type="PROSITE" id="PS00086">
    <property type="entry name" value="CYTOCHROME_P450"/>
    <property type="match status" value="1"/>
</dbReference>
<dbReference type="SUPFAM" id="SSF48264">
    <property type="entry name" value="Cytochrome P450"/>
    <property type="match status" value="1"/>
</dbReference>
<dbReference type="GO" id="GO:0005506">
    <property type="term" value="F:iron ion binding"/>
    <property type="evidence" value="ECO:0007669"/>
    <property type="project" value="InterPro"/>
</dbReference>
<dbReference type="Pfam" id="PF00067">
    <property type="entry name" value="p450"/>
    <property type="match status" value="2"/>
</dbReference>
<keyword evidence="4 8" id="KW-0479">Metal-binding</keyword>
<comment type="cofactor">
    <cofactor evidence="1">
        <name>heme</name>
        <dbReference type="ChEBI" id="CHEBI:30413"/>
    </cofactor>
</comment>
<keyword evidence="3 8" id="KW-0349">Heme</keyword>
<evidence type="ECO:0000256" key="5">
    <source>
        <dbReference type="ARBA" id="ARBA00023002"/>
    </source>
</evidence>
<evidence type="ECO:0000256" key="2">
    <source>
        <dbReference type="ARBA" id="ARBA00010617"/>
    </source>
</evidence>
<protein>
    <submittedName>
        <fullName evidence="9">Cytochrome P450</fullName>
    </submittedName>
</protein>
<dbReference type="Proteomes" id="UP000238362">
    <property type="component" value="Unassembled WGS sequence"/>
</dbReference>
<accession>A0A2T0LSB8</accession>
<keyword evidence="10" id="KW-1185">Reference proteome</keyword>
<dbReference type="PANTHER" id="PTHR46696:SF5">
    <property type="entry name" value="CYTOCHROME P450 BJ-1"/>
    <property type="match status" value="1"/>
</dbReference>
<dbReference type="InterPro" id="IPR001128">
    <property type="entry name" value="Cyt_P450"/>
</dbReference>
<gene>
    <name evidence="9" type="ORF">B0I33_107146</name>
</gene>
<dbReference type="PANTHER" id="PTHR46696">
    <property type="entry name" value="P450, PUTATIVE (EUROFUNG)-RELATED"/>
    <property type="match status" value="1"/>
</dbReference>
<comment type="caution">
    <text evidence="9">The sequence shown here is derived from an EMBL/GenBank/DDBJ whole genome shotgun (WGS) entry which is preliminary data.</text>
</comment>
<evidence type="ECO:0000313" key="10">
    <source>
        <dbReference type="Proteomes" id="UP000238362"/>
    </source>
</evidence>
<dbReference type="GO" id="GO:0016705">
    <property type="term" value="F:oxidoreductase activity, acting on paired donors, with incorporation or reduction of molecular oxygen"/>
    <property type="evidence" value="ECO:0007669"/>
    <property type="project" value="InterPro"/>
</dbReference>
<evidence type="ECO:0000256" key="1">
    <source>
        <dbReference type="ARBA" id="ARBA00001971"/>
    </source>
</evidence>
<sequence length="441" mass="48185">MARQRPSTVPNVGTVLVVGHLRSRIMSIVTRLYLARARKKGFDLSKMAFFPDSALLPLRRDGLDPVPELGRTREREPISKLPVPFGMNVWLVTGHAEAKAVLSNAKDFSNDFTNLVGTAGADDEQNPGGLGFADPPVHTRLRKLLTPEFTMRRLGRLKPGIDAIVREQLDAMDKADGPVDLVEHFALPIPSLVICELLGVPYEDREEFQHLSVARFDLFGGAGASLGAISESLSYLQGVVRRQREEPGDGLLGMIIKEHGDEVDDRELAGLADGVLTGGFETTASMLALGALMLLRDPEAFARVRDDDEAVSGIVEELLRYLTVVQVAFPRFARTDVEVAGTRIAAGDVVIVSLSGADRDPALGSGIERFDSVREPTPHLAFGYGVHRCIGAELARMELRAAYPALVRRFPGMRLHVPPEELEFRKSSIVYGVESLPVVLR</sequence>
<proteinExistence type="inferred from homology"/>
<name>A0A2T0LSB8_9PSEU</name>
<dbReference type="Gene3D" id="1.10.630.10">
    <property type="entry name" value="Cytochrome P450"/>
    <property type="match status" value="1"/>
</dbReference>
<evidence type="ECO:0000313" key="9">
    <source>
        <dbReference type="EMBL" id="PRX46569.1"/>
    </source>
</evidence>
<keyword evidence="7 8" id="KW-0503">Monooxygenase</keyword>
<comment type="similarity">
    <text evidence="2 8">Belongs to the cytochrome P450 family.</text>
</comment>
<evidence type="ECO:0000256" key="8">
    <source>
        <dbReference type="RuleBase" id="RU000461"/>
    </source>
</evidence>
<dbReference type="GO" id="GO:0020037">
    <property type="term" value="F:heme binding"/>
    <property type="evidence" value="ECO:0007669"/>
    <property type="project" value="InterPro"/>
</dbReference>
<evidence type="ECO:0000256" key="7">
    <source>
        <dbReference type="ARBA" id="ARBA00023033"/>
    </source>
</evidence>
<dbReference type="InterPro" id="IPR002397">
    <property type="entry name" value="Cyt_P450_B"/>
</dbReference>
<dbReference type="PRINTS" id="PR00385">
    <property type="entry name" value="P450"/>
</dbReference>
<dbReference type="PRINTS" id="PR00359">
    <property type="entry name" value="BP450"/>
</dbReference>
<keyword evidence="5 8" id="KW-0560">Oxidoreductase</keyword>
<evidence type="ECO:0000256" key="3">
    <source>
        <dbReference type="ARBA" id="ARBA00022617"/>
    </source>
</evidence>
<dbReference type="FunFam" id="1.10.630.10:FF:000018">
    <property type="entry name" value="Cytochrome P450 monooxygenase"/>
    <property type="match status" value="1"/>
</dbReference>
<dbReference type="CDD" id="cd11030">
    <property type="entry name" value="CYP105-like"/>
    <property type="match status" value="1"/>
</dbReference>
<dbReference type="GO" id="GO:0004497">
    <property type="term" value="F:monooxygenase activity"/>
    <property type="evidence" value="ECO:0007669"/>
    <property type="project" value="UniProtKB-KW"/>
</dbReference>
<dbReference type="InterPro" id="IPR036396">
    <property type="entry name" value="Cyt_P450_sf"/>
</dbReference>
<evidence type="ECO:0000256" key="6">
    <source>
        <dbReference type="ARBA" id="ARBA00023004"/>
    </source>
</evidence>
<dbReference type="InterPro" id="IPR017972">
    <property type="entry name" value="Cyt_P450_CS"/>
</dbReference>
<evidence type="ECO:0000256" key="4">
    <source>
        <dbReference type="ARBA" id="ARBA00022723"/>
    </source>
</evidence>
<keyword evidence="6 8" id="KW-0408">Iron</keyword>
<dbReference type="EMBL" id="PVNH01000007">
    <property type="protein sequence ID" value="PRX46569.1"/>
    <property type="molecule type" value="Genomic_DNA"/>
</dbReference>